<accession>A0ABP1GEM6</accession>
<keyword evidence="2" id="KW-1185">Reference proteome</keyword>
<evidence type="ECO:0000313" key="1">
    <source>
        <dbReference type="EMBL" id="CAL5970570.1"/>
    </source>
</evidence>
<name>A0ABP1GEM6_9EUKA</name>
<comment type="caution">
    <text evidence="1">The sequence shown here is derived from an EMBL/GenBank/DDBJ whole genome shotgun (WGS) entry which is preliminary data.</text>
</comment>
<dbReference type="EMBL" id="CAXDID020000001">
    <property type="protein sequence ID" value="CAL5970570.1"/>
    <property type="molecule type" value="Genomic_DNA"/>
</dbReference>
<protein>
    <submittedName>
        <fullName evidence="1">Hypothetical_protein</fullName>
    </submittedName>
</protein>
<dbReference type="Proteomes" id="UP001642409">
    <property type="component" value="Unassembled WGS sequence"/>
</dbReference>
<gene>
    <name evidence="1" type="ORF">HINF_LOCUS510</name>
</gene>
<proteinExistence type="predicted"/>
<organism evidence="1 2">
    <name type="scientific">Hexamita inflata</name>
    <dbReference type="NCBI Taxonomy" id="28002"/>
    <lineage>
        <taxon>Eukaryota</taxon>
        <taxon>Metamonada</taxon>
        <taxon>Diplomonadida</taxon>
        <taxon>Hexamitidae</taxon>
        <taxon>Hexamitinae</taxon>
        <taxon>Hexamita</taxon>
    </lineage>
</organism>
<evidence type="ECO:0000313" key="2">
    <source>
        <dbReference type="Proteomes" id="UP001642409"/>
    </source>
</evidence>
<reference evidence="1 2" key="1">
    <citation type="submission" date="2024-07" db="EMBL/GenBank/DDBJ databases">
        <authorList>
            <person name="Akdeniz Z."/>
        </authorList>
    </citation>
    <scope>NUCLEOTIDE SEQUENCE [LARGE SCALE GENOMIC DNA]</scope>
</reference>
<sequence length="691" mass="79829">MENLSLSALNLSWAKNLSPLKSQKINNTKLQKYLNDKTRTECYSNPKQFLENIQQYKISQQIVSQAISDLLSTGPIQCYVVNSIGNRAIRSKLTYQEHNNFMLGIETIQLSDFKILSTESTQFQHLLEKFSINNKVIELQLNEQIILVEYDIALPLIYNICIILFNNCDISASALNISEQMNSQNEEQQQQIDYLAVQANSLNNMFVHILTLEVSIQKYVDAVKAINKIYDKLIVLQKNKAQDGKLQWSVKNNQLEVSINDQPAQILQQIKPMHKTTLIDVFNDLELDFDVFQLGVTLQLDNHVNVLMNKQMCMEMCYNLCVILKYFNKYTTNQILESPDAEVCLFEILEVNSNARKQRLAQSRLKDEIVRSQPVFTFNTPQAPSPIKVVKQLEMKIKPKRSRQKKTKEVSEEVLEEVSEVSSSKESTPVDMSLFQPLAIVRLEQASQFDVTTMKQLITNNLLSKPDLFEQDLKQFQQMRFKMNNKKVQFTLSKNQQLIATTIKFCRPQRIFFTDFYAKNNCVNLIQDEDTVLAPVDNPDEFNTIVFGLNLLQIARLKGFTVEKSKNDTSDLSIDKAGQMNAQMIERAIKNSKKDFSEDMKKFLKMKFIVNGKKLSFFREYYYLVAQTVKMNECMPDVRLIHFQNYVIDYEQLIVDLETEGGMIRARLDPGQFETVIFGLTLLSVGDIQEE</sequence>